<evidence type="ECO:0000313" key="15">
    <source>
        <dbReference type="EMBL" id="AFD03394.1"/>
    </source>
</evidence>
<keyword evidence="8 12" id="KW-0798">TonB box</keyword>
<organism evidence="15">
    <name type="scientific">uncultured bacterium W5-51b</name>
    <dbReference type="NCBI Taxonomy" id="1130999"/>
    <lineage>
        <taxon>Bacteria</taxon>
        <taxon>environmental samples</taxon>
    </lineage>
</organism>
<keyword evidence="15" id="KW-0675">Receptor</keyword>
<dbReference type="SUPFAM" id="SSF56935">
    <property type="entry name" value="Porins"/>
    <property type="match status" value="1"/>
</dbReference>
<evidence type="ECO:0000256" key="2">
    <source>
        <dbReference type="ARBA" id="ARBA00022448"/>
    </source>
</evidence>
<dbReference type="InterPro" id="IPR012910">
    <property type="entry name" value="Plug_dom"/>
</dbReference>
<dbReference type="Pfam" id="PF07715">
    <property type="entry name" value="Plug"/>
    <property type="match status" value="1"/>
</dbReference>
<evidence type="ECO:0000256" key="12">
    <source>
        <dbReference type="RuleBase" id="RU003357"/>
    </source>
</evidence>
<evidence type="ECO:0000256" key="6">
    <source>
        <dbReference type="ARBA" id="ARBA00023004"/>
    </source>
</evidence>
<dbReference type="EMBL" id="JQ085824">
    <property type="protein sequence ID" value="AFD03394.1"/>
    <property type="molecule type" value="Genomic_DNA"/>
</dbReference>
<dbReference type="Pfam" id="PF00593">
    <property type="entry name" value="TonB_dep_Rec_b-barrel"/>
    <property type="match status" value="1"/>
</dbReference>
<evidence type="ECO:0000259" key="13">
    <source>
        <dbReference type="Pfam" id="PF00593"/>
    </source>
</evidence>
<comment type="subcellular location">
    <subcellularLocation>
        <location evidence="1 11">Cell outer membrane</location>
        <topology evidence="1 11">Multi-pass membrane protein</topology>
    </subcellularLocation>
</comment>
<dbReference type="Gene3D" id="2.40.170.20">
    <property type="entry name" value="TonB-dependent receptor, beta-barrel domain"/>
    <property type="match status" value="1"/>
</dbReference>
<sequence length="679" mass="73727">MRPLALFTPDLDLFDISRVEVLRGPQGTLFGSGSLAGTVRYISNQPELGVSSVFGEVGGSWIDGGRAGSNAKLGFNVPLGDKAAFRVAGYSNRLGGYMDAVQPNGQVQEDVNGGDRTGLRAAVRFEPNERVSITPRVVFQRVKMEGWNRIDAFNILANPFTTTRPAVTLGERQLFTQLAEPFTDDFLLVDVDLQYDFGPVRLTSVTSYVNRDVLVVRDAGALTSSISGGSFGLAESIYTLDAPLDDATTSTVWTQELRLSGAEGPLQWLVGGFYSNNQRDYGQSLFVAGFDEAAAADLLESVGFTVGTRAAKDELFFSDLAYELKQIAVFGEGTVTVADRLDLTAGVRYYDFDEEREQVFDGFFVGLVSQPGNTEATGWAPRFIASFRATDEVTLNAQASRGFRLGGINDPLNVPLCTPQDLADFSGRETFEDQTAWNYEVGVKSLLMDGRASVNVSAYNMDITDLQLSVTAGSCSSRLVFNEKARSRGLEVEVTATPSEYFDFSVSASLNDSELRSTQTKTDLAGVVSVLSGIEEGNRLPAVPEVEVAAAATYQWQVDAESRGFVTASFQYVGSRFTAIDDHAAGIGTVDLTSFGAANTIGGPLTQTTFTFDPELPSYSLVNLRVGLIRDEWEIALYINNLTDERAFLALDRERGLLARVGYLTNQPRTGGVTLRFHY</sequence>
<evidence type="ECO:0000256" key="9">
    <source>
        <dbReference type="ARBA" id="ARBA00023136"/>
    </source>
</evidence>
<evidence type="ECO:0000259" key="14">
    <source>
        <dbReference type="Pfam" id="PF07715"/>
    </source>
</evidence>
<keyword evidence="2 11" id="KW-0813">Transport</keyword>
<proteinExistence type="inferred from homology"/>
<dbReference type="Gene3D" id="2.170.130.10">
    <property type="entry name" value="TonB-dependent receptor, plug domain"/>
    <property type="match status" value="1"/>
</dbReference>
<name>H9BX72_9BACT</name>
<reference evidence="15" key="1">
    <citation type="submission" date="2011-11" db="EMBL/GenBank/DDBJ databases">
        <title>Construction and analysis of a metagenome of deep-sea sediment.</title>
        <authorList>
            <person name="Huo Y.-Y."/>
            <person name="Cheng H."/>
            <person name="Wu M."/>
        </authorList>
    </citation>
    <scope>NUCLEOTIDE SEQUENCE</scope>
</reference>
<accession>H9BX72</accession>
<feature type="domain" description="TonB-dependent receptor-like beta-barrel" evidence="13">
    <location>
        <begin position="147"/>
        <end position="642"/>
    </location>
</feature>
<evidence type="ECO:0000256" key="4">
    <source>
        <dbReference type="ARBA" id="ARBA00022496"/>
    </source>
</evidence>
<keyword evidence="5 11" id="KW-0812">Transmembrane</keyword>
<keyword evidence="6" id="KW-0408">Iron</keyword>
<evidence type="ECO:0000256" key="11">
    <source>
        <dbReference type="PROSITE-ProRule" id="PRU01360"/>
    </source>
</evidence>
<dbReference type="InterPro" id="IPR037066">
    <property type="entry name" value="Plug_dom_sf"/>
</dbReference>
<keyword evidence="10 11" id="KW-0998">Cell outer membrane</keyword>
<evidence type="ECO:0000256" key="1">
    <source>
        <dbReference type="ARBA" id="ARBA00004571"/>
    </source>
</evidence>
<dbReference type="GO" id="GO:0006826">
    <property type="term" value="P:iron ion transport"/>
    <property type="evidence" value="ECO:0007669"/>
    <property type="project" value="UniProtKB-KW"/>
</dbReference>
<dbReference type="GO" id="GO:0009279">
    <property type="term" value="C:cell outer membrane"/>
    <property type="evidence" value="ECO:0007669"/>
    <property type="project" value="UniProtKB-SubCell"/>
</dbReference>
<evidence type="ECO:0000256" key="7">
    <source>
        <dbReference type="ARBA" id="ARBA00023065"/>
    </source>
</evidence>
<dbReference type="InterPro" id="IPR000531">
    <property type="entry name" value="Beta-barrel_TonB"/>
</dbReference>
<evidence type="ECO:0000256" key="5">
    <source>
        <dbReference type="ARBA" id="ARBA00022692"/>
    </source>
</evidence>
<dbReference type="InterPro" id="IPR039426">
    <property type="entry name" value="TonB-dep_rcpt-like"/>
</dbReference>
<dbReference type="PANTHER" id="PTHR32552">
    <property type="entry name" value="FERRICHROME IRON RECEPTOR-RELATED"/>
    <property type="match status" value="1"/>
</dbReference>
<dbReference type="InterPro" id="IPR036942">
    <property type="entry name" value="Beta-barrel_TonB_sf"/>
</dbReference>
<keyword evidence="4" id="KW-0410">Iron transport</keyword>
<keyword evidence="9 11" id="KW-0472">Membrane</keyword>
<protein>
    <submittedName>
        <fullName evidence="15">TonB-dependent receptor</fullName>
    </submittedName>
</protein>
<dbReference type="PANTHER" id="PTHR32552:SF81">
    <property type="entry name" value="TONB-DEPENDENT OUTER MEMBRANE RECEPTOR"/>
    <property type="match status" value="1"/>
</dbReference>
<evidence type="ECO:0000256" key="3">
    <source>
        <dbReference type="ARBA" id="ARBA00022452"/>
    </source>
</evidence>
<comment type="similarity">
    <text evidence="11 12">Belongs to the TonB-dependent receptor family.</text>
</comment>
<dbReference type="AlphaFoldDB" id="H9BX72"/>
<evidence type="ECO:0000256" key="8">
    <source>
        <dbReference type="ARBA" id="ARBA00023077"/>
    </source>
</evidence>
<evidence type="ECO:0000256" key="10">
    <source>
        <dbReference type="ARBA" id="ARBA00023237"/>
    </source>
</evidence>
<keyword evidence="3 11" id="KW-1134">Transmembrane beta strand</keyword>
<feature type="domain" description="TonB-dependent receptor plug" evidence="14">
    <location>
        <begin position="10"/>
        <end position="38"/>
    </location>
</feature>
<dbReference type="PROSITE" id="PS52016">
    <property type="entry name" value="TONB_DEPENDENT_REC_3"/>
    <property type="match status" value="1"/>
</dbReference>
<keyword evidence="7" id="KW-0406">Ion transport</keyword>